<dbReference type="Gene3D" id="3.30.750.70">
    <property type="entry name" value="4-hydroxybutyrate coenzyme like domains"/>
    <property type="match status" value="1"/>
</dbReference>
<dbReference type="InterPro" id="IPR014036">
    <property type="entry name" value="DeoR-like_C"/>
</dbReference>
<dbReference type="InterPro" id="IPR036388">
    <property type="entry name" value="WH-like_DNA-bd_sf"/>
</dbReference>
<dbReference type="SUPFAM" id="SSF46785">
    <property type="entry name" value="Winged helix' DNA-binding domain"/>
    <property type="match status" value="1"/>
</dbReference>
<reference evidence="6" key="1">
    <citation type="submission" date="2016-02" db="EMBL/GenBank/DDBJ databases">
        <authorList>
            <person name="Rodrigo-Torres Lidia"/>
            <person name="Arahal R.David."/>
        </authorList>
    </citation>
    <scope>NUCLEOTIDE SEQUENCE [LARGE SCALE GENOMIC DNA]</scope>
    <source>
        <strain evidence="6">CECT 9029</strain>
    </source>
</reference>
<dbReference type="OrthoDB" id="9814815at2"/>
<dbReference type="InterPro" id="IPR037171">
    <property type="entry name" value="NagB/RpiA_transferase-like"/>
</dbReference>
<evidence type="ECO:0000256" key="2">
    <source>
        <dbReference type="ARBA" id="ARBA00023015"/>
    </source>
</evidence>
<dbReference type="PRINTS" id="PR00037">
    <property type="entry name" value="HTHLACR"/>
</dbReference>
<gene>
    <name evidence="5" type="primary">glpR_2</name>
    <name evidence="5" type="ORF">GCE9029_02841</name>
</gene>
<feature type="domain" description="HTH deoR-type" evidence="4">
    <location>
        <begin position="11"/>
        <end position="66"/>
    </location>
</feature>
<dbReference type="SMART" id="SM01134">
    <property type="entry name" value="DeoRC"/>
    <property type="match status" value="1"/>
</dbReference>
<keyword evidence="6" id="KW-1185">Reference proteome</keyword>
<name>A0A128F4X0_9GAMM</name>
<dbReference type="SMART" id="SM00420">
    <property type="entry name" value="HTH_DEOR"/>
    <property type="match status" value="1"/>
</dbReference>
<keyword evidence="2" id="KW-0805">Transcription regulation</keyword>
<dbReference type="EMBL" id="FIZX01000002">
    <property type="protein sequence ID" value="CZF81809.1"/>
    <property type="molecule type" value="Genomic_DNA"/>
</dbReference>
<dbReference type="STRING" id="1796497.GCE9029_02841"/>
<dbReference type="PROSITE" id="PS51000">
    <property type="entry name" value="HTH_DEOR_2"/>
    <property type="match status" value="1"/>
</dbReference>
<dbReference type="RefSeq" id="WP_062663984.1">
    <property type="nucleotide sequence ID" value="NZ_FIZX01000002.1"/>
</dbReference>
<sequence length="265" mass="28614">MTVATKLKSKTEIRREKIIELTQARGNVSVELLTEILGVSSQTVRRDLNQLCSENLLRRRHGGVESFEEQLNAPYDLRAATNPTEKRAIAKAVADVIPDGATVFISIGSTPAIVAEALTSKSGLTVMTNNLNAAMVLSNEPSNRIIIPGGEVRMPDRDVLGDGVLEFFNSYRAEYGIFGVAGVSEDGGMLDFHASEVRVREAIRTHCKTSILVMDSTKLTRTAPAIGGSIFDVDLIIMDQHPGDDFSALSDRVGDRLKLVGGDAS</sequence>
<dbReference type="InterPro" id="IPR001034">
    <property type="entry name" value="DeoR_HTH"/>
</dbReference>
<evidence type="ECO:0000259" key="4">
    <source>
        <dbReference type="PROSITE" id="PS51000"/>
    </source>
</evidence>
<evidence type="ECO:0000256" key="1">
    <source>
        <dbReference type="ARBA" id="ARBA00022491"/>
    </source>
</evidence>
<dbReference type="Pfam" id="PF08220">
    <property type="entry name" value="HTH_DeoR"/>
    <property type="match status" value="1"/>
</dbReference>
<dbReference type="PANTHER" id="PTHR30363">
    <property type="entry name" value="HTH-TYPE TRANSCRIPTIONAL REGULATOR SRLR-RELATED"/>
    <property type="match status" value="1"/>
</dbReference>
<dbReference type="PANTHER" id="PTHR30363:SF4">
    <property type="entry name" value="GLYCEROL-3-PHOSPHATE REGULON REPRESSOR"/>
    <property type="match status" value="1"/>
</dbReference>
<organism evidence="5 6">
    <name type="scientific">Grimontia celer</name>
    <dbReference type="NCBI Taxonomy" id="1796497"/>
    <lineage>
        <taxon>Bacteria</taxon>
        <taxon>Pseudomonadati</taxon>
        <taxon>Pseudomonadota</taxon>
        <taxon>Gammaproteobacteria</taxon>
        <taxon>Vibrionales</taxon>
        <taxon>Vibrionaceae</taxon>
        <taxon>Grimontia</taxon>
    </lineage>
</organism>
<dbReference type="Pfam" id="PF00455">
    <property type="entry name" value="DeoRC"/>
    <property type="match status" value="1"/>
</dbReference>
<dbReference type="AlphaFoldDB" id="A0A128F4X0"/>
<dbReference type="SUPFAM" id="SSF100950">
    <property type="entry name" value="NagB/RpiA/CoA transferase-like"/>
    <property type="match status" value="1"/>
</dbReference>
<evidence type="ECO:0000313" key="5">
    <source>
        <dbReference type="EMBL" id="CZF81809.1"/>
    </source>
</evidence>
<protein>
    <submittedName>
        <fullName evidence="5">Glycerol-3-phosphate regulon repressor</fullName>
    </submittedName>
</protein>
<keyword evidence="1" id="KW-0678">Repressor</keyword>
<dbReference type="InterPro" id="IPR036390">
    <property type="entry name" value="WH_DNA-bd_sf"/>
</dbReference>
<dbReference type="Proteomes" id="UP000071641">
    <property type="component" value="Unassembled WGS sequence"/>
</dbReference>
<evidence type="ECO:0000313" key="6">
    <source>
        <dbReference type="Proteomes" id="UP000071641"/>
    </source>
</evidence>
<evidence type="ECO:0000256" key="3">
    <source>
        <dbReference type="ARBA" id="ARBA00023163"/>
    </source>
</evidence>
<proteinExistence type="predicted"/>
<dbReference type="GO" id="GO:0003700">
    <property type="term" value="F:DNA-binding transcription factor activity"/>
    <property type="evidence" value="ECO:0007669"/>
    <property type="project" value="InterPro"/>
</dbReference>
<keyword evidence="3" id="KW-0804">Transcription</keyword>
<accession>A0A128F4X0</accession>
<dbReference type="Gene3D" id="1.10.10.10">
    <property type="entry name" value="Winged helix-like DNA-binding domain superfamily/Winged helix DNA-binding domain"/>
    <property type="match status" value="1"/>
</dbReference>
<dbReference type="InterPro" id="IPR050313">
    <property type="entry name" value="Carb_Metab_HTH_regulators"/>
</dbReference>